<evidence type="ECO:0000313" key="3">
    <source>
        <dbReference type="Proteomes" id="UP000030355"/>
    </source>
</evidence>
<dbReference type="OrthoDB" id="9759736at2"/>
<dbReference type="Proteomes" id="UP000030355">
    <property type="component" value="Unassembled WGS sequence"/>
</dbReference>
<dbReference type="GO" id="GO:0003911">
    <property type="term" value="F:DNA ligase (NAD+) activity"/>
    <property type="evidence" value="ECO:0007669"/>
    <property type="project" value="UniProtKB-EC"/>
</dbReference>
<dbReference type="AlphaFoldDB" id="A0A0A2A5L7"/>
<feature type="domain" description="NAD-dependent DNA ligase N-terminal" evidence="1">
    <location>
        <begin position="5"/>
        <end position="249"/>
    </location>
</feature>
<dbReference type="EMBL" id="JNAL01000012">
    <property type="protein sequence ID" value="KGF95799.1"/>
    <property type="molecule type" value="Genomic_DNA"/>
</dbReference>
<comment type="caution">
    <text evidence="2">The sequence shown here is derived from an EMBL/GenBank/DDBJ whole genome shotgun (WGS) entry which is preliminary data.</text>
</comment>
<organism evidence="2 3">
    <name type="scientific">Prochlorococcus marinus str. MIT 9201</name>
    <dbReference type="NCBI Taxonomy" id="93057"/>
    <lineage>
        <taxon>Bacteria</taxon>
        <taxon>Bacillati</taxon>
        <taxon>Cyanobacteriota</taxon>
        <taxon>Cyanophyceae</taxon>
        <taxon>Synechococcales</taxon>
        <taxon>Prochlorococcaceae</taxon>
        <taxon>Prochlorococcus</taxon>
    </lineage>
</organism>
<keyword evidence="2" id="KW-0436">Ligase</keyword>
<protein>
    <submittedName>
        <fullName evidence="2">DNA ligase</fullName>
        <ecNumber evidence="2">6.5.1.2</ecNumber>
    </submittedName>
</protein>
<dbReference type="STRING" id="93057.EU95_1100"/>
<gene>
    <name evidence="2" type="ORF">EU95_1100</name>
</gene>
<accession>A0A0A2A5L7</accession>
<dbReference type="EC" id="6.5.1.2" evidence="2"/>
<dbReference type="eggNOG" id="COG0272">
    <property type="taxonomic scope" value="Bacteria"/>
</dbReference>
<dbReference type="InterPro" id="IPR013840">
    <property type="entry name" value="DNAligase_N"/>
</dbReference>
<dbReference type="Gene3D" id="3.30.470.30">
    <property type="entry name" value="DNA ligase/mRNA capping enzyme"/>
    <property type="match status" value="1"/>
</dbReference>
<name>A0A0A2A5L7_PROMR</name>
<dbReference type="InterPro" id="IPR013839">
    <property type="entry name" value="DNAligase_adenylation"/>
</dbReference>
<reference evidence="3" key="1">
    <citation type="journal article" date="2014" name="Sci. Data">
        <title>Genomes of diverse isolates of the marine cyanobacterium Prochlorococcus.</title>
        <authorList>
            <person name="Biller S."/>
            <person name="Berube P."/>
            <person name="Thompson J."/>
            <person name="Kelly L."/>
            <person name="Roggensack S."/>
            <person name="Awad L."/>
            <person name="Roache-Johnson K."/>
            <person name="Ding H."/>
            <person name="Giovannoni S.J."/>
            <person name="Moore L.R."/>
            <person name="Chisholm S.W."/>
        </authorList>
    </citation>
    <scope>NUCLEOTIDE SEQUENCE [LARGE SCALE GENOMIC DNA]</scope>
    <source>
        <strain evidence="3">MIT 9201</strain>
    </source>
</reference>
<dbReference type="RefSeq" id="WP_032522246.1">
    <property type="nucleotide sequence ID" value="NZ_CP138977.1"/>
</dbReference>
<dbReference type="Pfam" id="PF01653">
    <property type="entry name" value="DNA_ligase_aden"/>
    <property type="match status" value="1"/>
</dbReference>
<dbReference type="SMART" id="SM00532">
    <property type="entry name" value="LIGANc"/>
    <property type="match status" value="1"/>
</dbReference>
<proteinExistence type="predicted"/>
<sequence>MKTYLEERIEWYDDNYRNGNALISNKQFDQLERNLFRINPDCDYFKKKNKLVLPTLKRDSIDEFLKGLLEDTRLLIEPKIDGCAVALQYSDGSLEKAITRKGADVTSKLIQVQDVPNNLPLQGVLQVRGELYATNQSSNISQKIASGFLRAKEGSTESLSFCAFQILNSKLNQYESKKILSKLGFTIPQDISCNFTSEVQVFRKQWLEGKLFRKYPIDGIVVKINSRKLQLIREKSNLHYPYWQVAIKS</sequence>
<evidence type="ECO:0000259" key="1">
    <source>
        <dbReference type="SMART" id="SM00532"/>
    </source>
</evidence>
<dbReference type="SUPFAM" id="SSF56091">
    <property type="entry name" value="DNA ligase/mRNA capping enzyme, catalytic domain"/>
    <property type="match status" value="1"/>
</dbReference>
<evidence type="ECO:0000313" key="2">
    <source>
        <dbReference type="EMBL" id="KGF95799.1"/>
    </source>
</evidence>